<evidence type="ECO:0000256" key="1">
    <source>
        <dbReference type="ARBA" id="ARBA00022553"/>
    </source>
</evidence>
<accession>T1P8S5</accession>
<dbReference type="VEuPathDB" id="VectorBase:MDOA005076"/>
<feature type="compositionally biased region" description="Low complexity" evidence="3">
    <location>
        <begin position="295"/>
        <end position="327"/>
    </location>
</feature>
<protein>
    <submittedName>
        <fullName evidence="5">SAP domain protein</fullName>
    </submittedName>
</protein>
<proteinExistence type="evidence at transcript level"/>
<organism evidence="5">
    <name type="scientific">Musca domestica</name>
    <name type="common">House fly</name>
    <dbReference type="NCBI Taxonomy" id="7370"/>
    <lineage>
        <taxon>Eukaryota</taxon>
        <taxon>Metazoa</taxon>
        <taxon>Ecdysozoa</taxon>
        <taxon>Arthropoda</taxon>
        <taxon>Hexapoda</taxon>
        <taxon>Insecta</taxon>
        <taxon>Pterygota</taxon>
        <taxon>Neoptera</taxon>
        <taxon>Endopterygota</taxon>
        <taxon>Diptera</taxon>
        <taxon>Brachycera</taxon>
        <taxon>Muscomorpha</taxon>
        <taxon>Muscoidea</taxon>
        <taxon>Muscidae</taxon>
        <taxon>Musca</taxon>
    </lineage>
</organism>
<dbReference type="InterPro" id="IPR052240">
    <property type="entry name" value="SAP_domain_ribonucleoprotein"/>
</dbReference>
<dbReference type="GO" id="GO:0016973">
    <property type="term" value="P:poly(A)+ mRNA export from nucleus"/>
    <property type="evidence" value="ECO:0007669"/>
    <property type="project" value="TreeGrafter"/>
</dbReference>
<dbReference type="SUPFAM" id="SSF68906">
    <property type="entry name" value="SAP domain"/>
    <property type="match status" value="1"/>
</dbReference>
<evidence type="ECO:0000313" key="5">
    <source>
        <dbReference type="EMBL" id="AFP59706.1"/>
    </source>
</evidence>
<dbReference type="VEuPathDB" id="VectorBase:MDOMA2_017486"/>
<evidence type="ECO:0000256" key="2">
    <source>
        <dbReference type="ARBA" id="ARBA00046328"/>
    </source>
</evidence>
<dbReference type="PANTHER" id="PTHR46551:SF1">
    <property type="entry name" value="SAP DOMAIN-CONTAINING RIBONUCLEOPROTEIN"/>
    <property type="match status" value="1"/>
</dbReference>
<feature type="region of interest" description="Disordered" evidence="3">
    <location>
        <begin position="261"/>
        <end position="327"/>
    </location>
</feature>
<dbReference type="InterPro" id="IPR003034">
    <property type="entry name" value="SAP_dom"/>
</dbReference>
<dbReference type="SMART" id="SM00513">
    <property type="entry name" value="SAP"/>
    <property type="match status" value="1"/>
</dbReference>
<feature type="domain" description="SAP" evidence="4">
    <location>
        <begin position="6"/>
        <end position="40"/>
    </location>
</feature>
<evidence type="ECO:0000256" key="3">
    <source>
        <dbReference type="SAM" id="MobiDB-lite"/>
    </source>
</evidence>
<dbReference type="PROSITE" id="PS50800">
    <property type="entry name" value="SAP"/>
    <property type="match status" value="1"/>
</dbReference>
<feature type="compositionally biased region" description="Low complexity" evidence="3">
    <location>
        <begin position="161"/>
        <end position="173"/>
    </location>
</feature>
<dbReference type="Gene3D" id="1.10.720.30">
    <property type="entry name" value="SAP domain"/>
    <property type="match status" value="1"/>
</dbReference>
<dbReference type="FunFam" id="1.10.720.30:FF:000032">
    <property type="entry name" value="Blast:SAP domain-containing ribonucleoprotein"/>
    <property type="match status" value="1"/>
</dbReference>
<feature type="region of interest" description="Disordered" evidence="3">
    <location>
        <begin position="68"/>
        <end position="97"/>
    </location>
</feature>
<keyword evidence="1" id="KW-0597">Phosphoprotein</keyword>
<dbReference type="PANTHER" id="PTHR46551">
    <property type="entry name" value="SAP DOMAIN-CONTAINING RIBONUCLEOPROTEIN"/>
    <property type="match status" value="1"/>
</dbReference>
<name>T1P8S5_MUSDO</name>
<feature type="compositionally biased region" description="Low complexity" evidence="3">
    <location>
        <begin position="131"/>
        <end position="145"/>
    </location>
</feature>
<reference evidence="5" key="1">
    <citation type="submission" date="2012-08" db="EMBL/GenBank/DDBJ databases">
        <title>Transcriptome of adult Musca domestica launches a platform for comparative house fly gene expression and characterization of differential gene expression among resistant and susceptible house flies.</title>
        <authorList>
            <person name="Liu N."/>
            <person name="Zhang L."/>
            <person name="Li M."/>
            <person name="Reid W."/>
        </authorList>
    </citation>
    <scope>NUCLEOTIDE SEQUENCE</scope>
    <source>
        <strain evidence="5">ALHF</strain>
        <tissue evidence="5">Whole body</tissue>
    </source>
</reference>
<dbReference type="InterPro" id="IPR036361">
    <property type="entry name" value="SAP_dom_sf"/>
</dbReference>
<feature type="region of interest" description="Disordered" evidence="3">
    <location>
        <begin position="130"/>
        <end position="173"/>
    </location>
</feature>
<dbReference type="Pfam" id="PF02037">
    <property type="entry name" value="SAP"/>
    <property type="match status" value="1"/>
</dbReference>
<feature type="compositionally biased region" description="Polar residues" evidence="3">
    <location>
        <begin position="266"/>
        <end position="277"/>
    </location>
</feature>
<sequence length="327" mass="34447">MPVIDVANLKVADLKRELKDRGLSVAGNKTELQERLQAALDGEPLLEDSSIAGEDILDEEAVLSDEEKILAGDENELLKSPTTTPTTILPSKGASDNNDAILTEDEILESPTTTAKKVVLKRKISVNCGATNESSNTTKENTEPTQPKSAKVSEHTPITVGSTGTAAASGTGAAKKFSEMTLQERLELRAKKFGLNTTAAATATNSVSANKAISQAPVVSSEKQVELLKKRAERFGCVTSTNLAKLDAEERRLKRLQRFGGEVTAKDNNTTNSTAADSSEWAEKARKRLERFGGASATTTSTLSTATTPAAAATATTTNPVATAASN</sequence>
<evidence type="ECO:0000259" key="4">
    <source>
        <dbReference type="PROSITE" id="PS50800"/>
    </source>
</evidence>
<dbReference type="GO" id="GO:0005634">
    <property type="term" value="C:nucleus"/>
    <property type="evidence" value="ECO:0007669"/>
    <property type="project" value="TreeGrafter"/>
</dbReference>
<dbReference type="AlphaFoldDB" id="T1P8S5"/>
<comment type="similarity">
    <text evidence="2">Belongs to the SAP domain-containing ribonucleoprotein family.</text>
</comment>
<dbReference type="EMBL" id="KA645077">
    <property type="protein sequence ID" value="AFP59706.1"/>
    <property type="molecule type" value="mRNA"/>
</dbReference>